<comment type="caution">
    <text evidence="2">The sequence shown here is derived from an EMBL/GenBank/DDBJ whole genome shotgun (WGS) entry which is preliminary data.</text>
</comment>
<name>A0A1C7LZF5_GRIFR</name>
<feature type="compositionally biased region" description="Low complexity" evidence="1">
    <location>
        <begin position="523"/>
        <end position="534"/>
    </location>
</feature>
<dbReference type="InterPro" id="IPR012535">
    <property type="entry name" value="Cell_div_Cdc14"/>
</dbReference>
<evidence type="ECO:0000256" key="1">
    <source>
        <dbReference type="SAM" id="MobiDB-lite"/>
    </source>
</evidence>
<evidence type="ECO:0000313" key="2">
    <source>
        <dbReference type="EMBL" id="OBZ70071.1"/>
    </source>
</evidence>
<dbReference type="EMBL" id="LUGG01000014">
    <property type="protein sequence ID" value="OBZ70071.1"/>
    <property type="molecule type" value="Genomic_DNA"/>
</dbReference>
<dbReference type="Proteomes" id="UP000092993">
    <property type="component" value="Unassembled WGS sequence"/>
</dbReference>
<evidence type="ECO:0000313" key="3">
    <source>
        <dbReference type="Proteomes" id="UP000092993"/>
    </source>
</evidence>
<dbReference type="Pfam" id="PF08045">
    <property type="entry name" value="CDC14"/>
    <property type="match status" value="2"/>
</dbReference>
<protein>
    <recommendedName>
        <fullName evidence="4">Cell division control protein 14</fullName>
    </recommendedName>
</protein>
<feature type="region of interest" description="Disordered" evidence="1">
    <location>
        <begin position="504"/>
        <end position="547"/>
    </location>
</feature>
<dbReference type="PANTHER" id="PTHR34065">
    <property type="entry name" value="CELL DIVISION CONTROL PROTEIN 14"/>
    <property type="match status" value="1"/>
</dbReference>
<dbReference type="PANTHER" id="PTHR34065:SF1">
    <property type="entry name" value="CELL DIVISION CONTROL PROTEIN 14"/>
    <property type="match status" value="1"/>
</dbReference>
<dbReference type="STRING" id="5627.A0A1C7LZF5"/>
<gene>
    <name evidence="2" type="ORF">A0H81_09582</name>
</gene>
<evidence type="ECO:0008006" key="4">
    <source>
        <dbReference type="Google" id="ProtNLM"/>
    </source>
</evidence>
<proteinExistence type="predicted"/>
<organism evidence="2 3">
    <name type="scientific">Grifola frondosa</name>
    <name type="common">Maitake</name>
    <name type="synonym">Polyporus frondosus</name>
    <dbReference type="NCBI Taxonomy" id="5627"/>
    <lineage>
        <taxon>Eukaryota</taxon>
        <taxon>Fungi</taxon>
        <taxon>Dikarya</taxon>
        <taxon>Basidiomycota</taxon>
        <taxon>Agaricomycotina</taxon>
        <taxon>Agaricomycetes</taxon>
        <taxon>Polyporales</taxon>
        <taxon>Grifolaceae</taxon>
        <taxon>Grifola</taxon>
    </lineage>
</organism>
<reference evidence="2 3" key="1">
    <citation type="submission" date="2016-03" db="EMBL/GenBank/DDBJ databases">
        <title>Whole genome sequencing of Grifola frondosa 9006-11.</title>
        <authorList>
            <person name="Min B."/>
            <person name="Park H."/>
            <person name="Kim J.-G."/>
            <person name="Cho H."/>
            <person name="Oh Y.-L."/>
            <person name="Kong W.-S."/>
            <person name="Choi I.-G."/>
        </authorList>
    </citation>
    <scope>NUCLEOTIDE SEQUENCE [LARGE SCALE GENOMIC DNA]</scope>
    <source>
        <strain evidence="2 3">9006-11</strain>
    </source>
</reference>
<keyword evidence="3" id="KW-1185">Reference proteome</keyword>
<feature type="region of interest" description="Disordered" evidence="1">
    <location>
        <begin position="364"/>
        <end position="385"/>
    </location>
</feature>
<accession>A0A1C7LZF5</accession>
<dbReference type="AlphaFoldDB" id="A0A1C7LZF5"/>
<dbReference type="OrthoDB" id="5357220at2759"/>
<sequence length="885" mass="96731">MFPAMDIEFTLHEVLHDALDQLVSPRSSVGTQGQALATLERLLAEICAQPSSGVSSSLHTFIALQDTFQCNLPLRILSWTSVASSRLDSLTSTGDADPGRESETSILSSQLIQAMSIIQGVALIHKSSKQFLGRRYALEVLLDLFFVSRHVPFKPLSSSAPTSPKSGGCDSQSRNSSVIPLASAILDTLLCILVDSSAALRVLEELNGVQVVVKILKRAGTPREVRMKCLEFLYFYLLDETALSPDSSDHSPNAGYRINGSATSPVFNVPPASIPRLSHRLASSDSSMDSSTSGCLSITSFNTAPGSPALLPSPRVITPPNSRAQPRSLLMPRKEVDFVPLSPKKAQISMLGVGVARGKIRERTGPRGMSFQSSTEEAQGEDHETPLRYQTPRRKGHARGLSDLGPSDALAYIPLLEKEHAKASVNASRHRRAQSLADAAGSPRYGPAASSLAIPRRAACGDACARTMEEKKELLGTMLGNVDALVEGENSILDSMVAKRKQSLNSSDVAGKRIRTDGESLGSDPSSTPSAVSSEVQETDDSPKSDEELVRLLDCSSITSENDISLRFDQIASTLIHEYQINLNAGENRFSVLEIMELEFYLYSPHHPDPFTHRHEEQHKSCRWYFHRPPNSTTSFKAGTRKGLDLTMGNPVVLSSPYFSQPSAAPAAADSLHDHSIRGGILIRTVRRMIDSKVISGPSVIVDEILRTGDATSIHDLVVTKMRGDIFAFLAPGCESTSDPVTLHLKRKHPPRKERFRIFRSPRVGLDLSHSSIPKESAAQHPRARFISKPYRYFIEPHTLISNGRSQTFLGVYQACMESGLYDTEDALRAEIAKLARLKPPTVSKYLADYNYGLERSDLRPYLGAAGKQPTHSSFLRMMGTLQRI</sequence>